<dbReference type="AlphaFoldDB" id="A0A396I9U4"/>
<organism evidence="1">
    <name type="scientific">Medicago truncatula</name>
    <name type="common">Barrel medic</name>
    <name type="synonym">Medicago tribuloides</name>
    <dbReference type="NCBI Taxonomy" id="3880"/>
    <lineage>
        <taxon>Eukaryota</taxon>
        <taxon>Viridiplantae</taxon>
        <taxon>Streptophyta</taxon>
        <taxon>Embryophyta</taxon>
        <taxon>Tracheophyta</taxon>
        <taxon>Spermatophyta</taxon>
        <taxon>Magnoliopsida</taxon>
        <taxon>eudicotyledons</taxon>
        <taxon>Gunneridae</taxon>
        <taxon>Pentapetalae</taxon>
        <taxon>rosids</taxon>
        <taxon>fabids</taxon>
        <taxon>Fabales</taxon>
        <taxon>Fabaceae</taxon>
        <taxon>Papilionoideae</taxon>
        <taxon>50 kb inversion clade</taxon>
        <taxon>NPAAA clade</taxon>
        <taxon>Hologalegina</taxon>
        <taxon>IRL clade</taxon>
        <taxon>Trifolieae</taxon>
        <taxon>Medicago</taxon>
    </lineage>
</organism>
<gene>
    <name evidence="1" type="ORF">MtrunA17_Chr4g0046811</name>
</gene>
<dbReference type="Gramene" id="rna24951">
    <property type="protein sequence ID" value="RHN62382.1"/>
    <property type="gene ID" value="gene24951"/>
</dbReference>
<dbReference type="EMBL" id="PSQE01000004">
    <property type="protein sequence ID" value="RHN62382.1"/>
    <property type="molecule type" value="Genomic_DNA"/>
</dbReference>
<reference evidence="1" key="1">
    <citation type="journal article" date="2018" name="Nat. Plants">
        <title>Whole-genome landscape of Medicago truncatula symbiotic genes.</title>
        <authorList>
            <person name="Pecrix Y."/>
            <person name="Gamas P."/>
            <person name="Carrere S."/>
        </authorList>
    </citation>
    <scope>NUCLEOTIDE SEQUENCE</scope>
    <source>
        <tissue evidence="1">Leaves</tissue>
    </source>
</reference>
<proteinExistence type="predicted"/>
<evidence type="ECO:0000313" key="1">
    <source>
        <dbReference type="EMBL" id="RHN62382.1"/>
    </source>
</evidence>
<accession>A0A396I9U4</accession>
<name>A0A396I9U4_MEDTR</name>
<sequence>MEGGFLLDVIISKGTPILQLLASKNQTLLVWWDSFLVLNFCLNIVYGIRTLHLKGDRLSSESLHKYLHTTTETEHQMEGGFLLDVIISKGTPILQLLASKNQTLLVWWDSFLVLNFCLNIVYGI</sequence>
<dbReference type="Proteomes" id="UP000265566">
    <property type="component" value="Chromosome 4"/>
</dbReference>
<comment type="caution">
    <text evidence="1">The sequence shown here is derived from an EMBL/GenBank/DDBJ whole genome shotgun (WGS) entry which is preliminary data.</text>
</comment>
<protein>
    <submittedName>
        <fullName evidence="1">Uncharacterized protein</fullName>
    </submittedName>
</protein>